<gene>
    <name evidence="1" type="ORF">D1B32_05705</name>
</gene>
<dbReference type="EMBL" id="QWEH01000003">
    <property type="protein sequence ID" value="RHW33537.1"/>
    <property type="molecule type" value="Genomic_DNA"/>
</dbReference>
<keyword evidence="2" id="KW-1185">Reference proteome</keyword>
<protein>
    <recommendedName>
        <fullName evidence="3">DUF3954 domain-containing protein</fullName>
    </recommendedName>
</protein>
<evidence type="ECO:0000313" key="2">
    <source>
        <dbReference type="Proteomes" id="UP000285456"/>
    </source>
</evidence>
<organism evidence="1 2">
    <name type="scientific">Oceanobacillus profundus</name>
    <dbReference type="NCBI Taxonomy" id="372463"/>
    <lineage>
        <taxon>Bacteria</taxon>
        <taxon>Bacillati</taxon>
        <taxon>Bacillota</taxon>
        <taxon>Bacilli</taxon>
        <taxon>Bacillales</taxon>
        <taxon>Bacillaceae</taxon>
        <taxon>Oceanobacillus</taxon>
    </lineage>
</organism>
<evidence type="ECO:0000313" key="1">
    <source>
        <dbReference type="EMBL" id="RHW33537.1"/>
    </source>
</evidence>
<dbReference type="AlphaFoldDB" id="A0A417YJS3"/>
<sequence>MQQNKEDFQLVEGASKLEFDIMDMPSSCVIVICDGVVKMRELPPFGEYKIVTHQGKVKRMRREEGEEF</sequence>
<reference evidence="1 2" key="1">
    <citation type="journal article" date="2007" name="Int. J. Syst. Evol. Microbiol.">
        <title>Oceanobacillus profundus sp. nov., isolated from a deep-sea sediment core.</title>
        <authorList>
            <person name="Kim Y.G."/>
            <person name="Choi D.H."/>
            <person name="Hyun S."/>
            <person name="Cho B.C."/>
        </authorList>
    </citation>
    <scope>NUCLEOTIDE SEQUENCE [LARGE SCALE GENOMIC DNA]</scope>
    <source>
        <strain evidence="1 2">DSM 18246</strain>
    </source>
</reference>
<comment type="caution">
    <text evidence="1">The sequence shown here is derived from an EMBL/GenBank/DDBJ whole genome shotgun (WGS) entry which is preliminary data.</text>
</comment>
<evidence type="ECO:0008006" key="3">
    <source>
        <dbReference type="Google" id="ProtNLM"/>
    </source>
</evidence>
<dbReference type="Proteomes" id="UP000285456">
    <property type="component" value="Unassembled WGS sequence"/>
</dbReference>
<name>A0A417YJS3_9BACI</name>
<dbReference type="Pfam" id="PF17356">
    <property type="entry name" value="PBSX_XtrA"/>
    <property type="match status" value="1"/>
</dbReference>
<proteinExistence type="predicted"/>
<accession>A0A417YJS3</accession>
<dbReference type="OrthoDB" id="2738462at2"/>
<dbReference type="InterPro" id="IPR035530">
    <property type="entry name" value="PBSX_XtrA"/>
</dbReference>
<dbReference type="RefSeq" id="WP_118888875.1">
    <property type="nucleotide sequence ID" value="NZ_PHUT01000003.1"/>
</dbReference>